<dbReference type="InterPro" id="IPR007351">
    <property type="entry name" value="YjbR"/>
</dbReference>
<evidence type="ECO:0000313" key="1">
    <source>
        <dbReference type="EMBL" id="BDI30641.1"/>
    </source>
</evidence>
<dbReference type="RefSeq" id="WP_119320759.1">
    <property type="nucleotide sequence ID" value="NZ_AP025739.1"/>
</dbReference>
<sequence>MDWKTLQEYLSSRPHAVEQYPFRPETAVHKVGGKIFAITYWEASPLTIALKCDPDQAIALRHEFAAIRPGYHLNKRHWNTVILDGTVPTDFVYDLIEHSYELVYKSLTKAIRESLSNTP</sequence>
<dbReference type="PANTHER" id="PTHR35145:SF1">
    <property type="entry name" value="CYTOPLASMIC PROTEIN"/>
    <property type="match status" value="1"/>
</dbReference>
<dbReference type="AlphaFoldDB" id="A0A402CTR7"/>
<dbReference type="InterPro" id="IPR038056">
    <property type="entry name" value="YjbR-like_sf"/>
</dbReference>
<dbReference type="Pfam" id="PF04237">
    <property type="entry name" value="YjbR"/>
    <property type="match status" value="1"/>
</dbReference>
<dbReference type="InterPro" id="IPR058532">
    <property type="entry name" value="YjbR/MT2646/Rv2570-like"/>
</dbReference>
<dbReference type="Gene3D" id="3.90.1150.30">
    <property type="match status" value="1"/>
</dbReference>
<name>A0A402CTR7_9BACT</name>
<evidence type="ECO:0000313" key="2">
    <source>
        <dbReference type="Proteomes" id="UP000287394"/>
    </source>
</evidence>
<dbReference type="SUPFAM" id="SSF142906">
    <property type="entry name" value="YjbR-like"/>
    <property type="match status" value="1"/>
</dbReference>
<gene>
    <name evidence="1" type="ORF">CCAX7_26920</name>
</gene>
<dbReference type="Proteomes" id="UP000287394">
    <property type="component" value="Chromosome"/>
</dbReference>
<organism evidence="1 2">
    <name type="scientific">Capsulimonas corticalis</name>
    <dbReference type="NCBI Taxonomy" id="2219043"/>
    <lineage>
        <taxon>Bacteria</taxon>
        <taxon>Bacillati</taxon>
        <taxon>Armatimonadota</taxon>
        <taxon>Armatimonadia</taxon>
        <taxon>Capsulimonadales</taxon>
        <taxon>Capsulimonadaceae</taxon>
        <taxon>Capsulimonas</taxon>
    </lineage>
</organism>
<dbReference type="OrthoDB" id="9789813at2"/>
<dbReference type="EMBL" id="AP025739">
    <property type="protein sequence ID" value="BDI30641.1"/>
    <property type="molecule type" value="Genomic_DNA"/>
</dbReference>
<keyword evidence="2" id="KW-1185">Reference proteome</keyword>
<dbReference type="PANTHER" id="PTHR35145">
    <property type="entry name" value="CYTOPLASMIC PROTEIN-RELATED"/>
    <property type="match status" value="1"/>
</dbReference>
<accession>A0A402CTR7</accession>
<protein>
    <submittedName>
        <fullName evidence="1">Uncharacterized protein</fullName>
    </submittedName>
</protein>
<reference evidence="1 2" key="1">
    <citation type="journal article" date="2019" name="Int. J. Syst. Evol. Microbiol.">
        <title>Capsulimonas corticalis gen. nov., sp. nov., an aerobic capsulated bacterium, of a novel bacterial order, Capsulimonadales ord. nov., of the class Armatimonadia of the phylum Armatimonadetes.</title>
        <authorList>
            <person name="Li J."/>
            <person name="Kudo C."/>
            <person name="Tonouchi A."/>
        </authorList>
    </citation>
    <scope>NUCLEOTIDE SEQUENCE [LARGE SCALE GENOMIC DNA]</scope>
    <source>
        <strain evidence="1 2">AX-7</strain>
    </source>
</reference>
<dbReference type="KEGG" id="ccot:CCAX7_26920"/>
<proteinExistence type="predicted"/>